<dbReference type="AlphaFoldDB" id="A0AAE0F525"/>
<evidence type="ECO:0000313" key="3">
    <source>
        <dbReference type="Proteomes" id="UP001190700"/>
    </source>
</evidence>
<dbReference type="Proteomes" id="UP001190700">
    <property type="component" value="Unassembled WGS sequence"/>
</dbReference>
<sequence>MLWRITVDASIRIRSKRKPLPYVATMFARPCPPESSLPPNTEAERASTMDLTTGDATPSEPSLVDASPTKRPRQETVQESQSVPSAPSFALQLMTIMTLLTTMNLAQDSIQQSVQSLPHLVAQAVVAEMSPCATSVPSTLIQDVRQCRTMTDVIQKFGLKHYEEEGTLACQFCFKHSVHTPSKICQGRNKDTADKFSASSLLRNLKLRIISHFKSAVHEWCVERENREQLEAKRTNHIGLTIARAWPLKRLERLDRICPLNAPFYGST</sequence>
<protein>
    <submittedName>
        <fullName evidence="2">Uncharacterized protein</fullName>
    </submittedName>
</protein>
<proteinExistence type="predicted"/>
<keyword evidence="3" id="KW-1185">Reference proteome</keyword>
<dbReference type="EMBL" id="LGRX02026584">
    <property type="protein sequence ID" value="KAK3250645.1"/>
    <property type="molecule type" value="Genomic_DNA"/>
</dbReference>
<feature type="region of interest" description="Disordered" evidence="1">
    <location>
        <begin position="29"/>
        <end position="84"/>
    </location>
</feature>
<evidence type="ECO:0000313" key="2">
    <source>
        <dbReference type="EMBL" id="KAK3250645.1"/>
    </source>
</evidence>
<name>A0AAE0F525_9CHLO</name>
<gene>
    <name evidence="2" type="ORF">CYMTET_39990</name>
</gene>
<feature type="compositionally biased region" description="Polar residues" evidence="1">
    <location>
        <begin position="49"/>
        <end position="60"/>
    </location>
</feature>
<feature type="compositionally biased region" description="Polar residues" evidence="1">
    <location>
        <begin position="75"/>
        <end position="84"/>
    </location>
</feature>
<accession>A0AAE0F525</accession>
<organism evidence="2 3">
    <name type="scientific">Cymbomonas tetramitiformis</name>
    <dbReference type="NCBI Taxonomy" id="36881"/>
    <lineage>
        <taxon>Eukaryota</taxon>
        <taxon>Viridiplantae</taxon>
        <taxon>Chlorophyta</taxon>
        <taxon>Pyramimonadophyceae</taxon>
        <taxon>Pyramimonadales</taxon>
        <taxon>Pyramimonadaceae</taxon>
        <taxon>Cymbomonas</taxon>
    </lineage>
</organism>
<evidence type="ECO:0000256" key="1">
    <source>
        <dbReference type="SAM" id="MobiDB-lite"/>
    </source>
</evidence>
<comment type="caution">
    <text evidence="2">The sequence shown here is derived from an EMBL/GenBank/DDBJ whole genome shotgun (WGS) entry which is preliminary data.</text>
</comment>
<reference evidence="2 3" key="1">
    <citation type="journal article" date="2015" name="Genome Biol. Evol.">
        <title>Comparative Genomics of a Bacterivorous Green Alga Reveals Evolutionary Causalities and Consequences of Phago-Mixotrophic Mode of Nutrition.</title>
        <authorList>
            <person name="Burns J.A."/>
            <person name="Paasch A."/>
            <person name="Narechania A."/>
            <person name="Kim E."/>
        </authorList>
    </citation>
    <scope>NUCLEOTIDE SEQUENCE [LARGE SCALE GENOMIC DNA]</scope>
    <source>
        <strain evidence="2 3">PLY_AMNH</strain>
    </source>
</reference>